<dbReference type="AlphaFoldDB" id="A0A4R4Z8S3"/>
<proteinExistence type="predicted"/>
<organism evidence="1 2">
    <name type="scientific">Nonomuraea terrae</name>
    <dbReference type="NCBI Taxonomy" id="2530383"/>
    <lineage>
        <taxon>Bacteria</taxon>
        <taxon>Bacillati</taxon>
        <taxon>Actinomycetota</taxon>
        <taxon>Actinomycetes</taxon>
        <taxon>Streptosporangiales</taxon>
        <taxon>Streptosporangiaceae</taxon>
        <taxon>Nonomuraea</taxon>
    </lineage>
</organism>
<keyword evidence="2" id="KW-1185">Reference proteome</keyword>
<protein>
    <submittedName>
        <fullName evidence="1">Uncharacterized protein</fullName>
    </submittedName>
</protein>
<comment type="caution">
    <text evidence="1">The sequence shown here is derived from an EMBL/GenBank/DDBJ whole genome shotgun (WGS) entry which is preliminary data.</text>
</comment>
<sequence>MTGPEHLSEAADCLDELAKARRESDWAKVSALAAAAEAHTSFASTALEVASAPAAVLAGRQGQQWLDAAGVERQR</sequence>
<dbReference type="Proteomes" id="UP000295302">
    <property type="component" value="Unassembled WGS sequence"/>
</dbReference>
<dbReference type="EMBL" id="SMKQ01000008">
    <property type="protein sequence ID" value="TDD54613.1"/>
    <property type="molecule type" value="Genomic_DNA"/>
</dbReference>
<dbReference type="RefSeq" id="WP_132609258.1">
    <property type="nucleotide sequence ID" value="NZ_SMKQ01000008.1"/>
</dbReference>
<evidence type="ECO:0000313" key="1">
    <source>
        <dbReference type="EMBL" id="TDD54613.1"/>
    </source>
</evidence>
<evidence type="ECO:0000313" key="2">
    <source>
        <dbReference type="Proteomes" id="UP000295302"/>
    </source>
</evidence>
<name>A0A4R4Z8S3_9ACTN</name>
<accession>A0A4R4Z8S3</accession>
<reference evidence="1 2" key="1">
    <citation type="submission" date="2019-03" db="EMBL/GenBank/DDBJ databases">
        <title>Draft genome sequences of novel Actinobacteria.</title>
        <authorList>
            <person name="Sahin N."/>
            <person name="Ay H."/>
            <person name="Saygin H."/>
        </authorList>
    </citation>
    <scope>NUCLEOTIDE SEQUENCE [LARGE SCALE GENOMIC DNA]</scope>
    <source>
        <strain evidence="1 2">CH32</strain>
    </source>
</reference>
<gene>
    <name evidence="1" type="ORF">E1286_05335</name>
</gene>